<feature type="transmembrane region" description="Helical" evidence="1">
    <location>
        <begin position="342"/>
        <end position="368"/>
    </location>
</feature>
<keyword evidence="1" id="KW-0472">Membrane</keyword>
<dbReference type="Proteomes" id="UP001596137">
    <property type="component" value="Unassembled WGS sequence"/>
</dbReference>
<proteinExistence type="predicted"/>
<protein>
    <recommendedName>
        <fullName evidence="4">DUF1349 domain-containing protein</fullName>
    </recommendedName>
</protein>
<feature type="transmembrane region" description="Helical" evidence="1">
    <location>
        <begin position="301"/>
        <end position="321"/>
    </location>
</feature>
<keyword evidence="3" id="KW-1185">Reference proteome</keyword>
<evidence type="ECO:0008006" key="4">
    <source>
        <dbReference type="Google" id="ProtNLM"/>
    </source>
</evidence>
<keyword evidence="1" id="KW-0812">Transmembrane</keyword>
<dbReference type="Gene3D" id="2.60.120.200">
    <property type="match status" value="1"/>
</dbReference>
<gene>
    <name evidence="2" type="ORF">ACFP1K_15195</name>
</gene>
<sequence length="510" mass="52661">MAASPVRTPGFGWSLHAEWTKLRTVRGWVAGLAVAALVTVLLGALAAASSRTTCGGGPRALPCPAPPAGPSGAAVEDGFYLAHRALTGDGAITARLTSMTGVIVYPPPDHDTIVSGLVPWAKAGIMIKESTRQGSAYAALMLTGGHGVRMQHDFTEDTPGRPGGVTAGSPRWLRLTRTGDTLTGHESPDGARWTEVGTARLPGLPRTVRVALFVASPGDLTVKPGVLGAAATSRFTQTTAVFDNVTLRGRTTTPWTARNIGPEDRRLDHLPAFKESRGTVTLTGSGDIAPLLTGQKIENTLPGLLLALTALIVLATAYITAEYRHGLIRTTLLATPGRRGCLLAAKAAVLAAVTFVTTGAASAATVLLGTRLLRAGGNHVLPVSLLTGLRVVLGAAALLALAAVLVLSLGAVLRRAVLAVTVGIAVLVVPYVLATTSVLPQAASEWLLRLTPAAGFAILQSIPAYPQVIAYYAPVAGFHPLPPWAGLTVLSAYTALAFTLGVIRLRRSAA</sequence>
<evidence type="ECO:0000256" key="1">
    <source>
        <dbReference type="SAM" id="Phobius"/>
    </source>
</evidence>
<feature type="transmembrane region" description="Helical" evidence="1">
    <location>
        <begin position="388"/>
        <end position="409"/>
    </location>
</feature>
<evidence type="ECO:0000313" key="2">
    <source>
        <dbReference type="EMBL" id="MFC6082511.1"/>
    </source>
</evidence>
<feature type="transmembrane region" description="Helical" evidence="1">
    <location>
        <begin position="484"/>
        <end position="503"/>
    </location>
</feature>
<feature type="transmembrane region" description="Helical" evidence="1">
    <location>
        <begin position="416"/>
        <end position="439"/>
    </location>
</feature>
<keyword evidence="1" id="KW-1133">Transmembrane helix</keyword>
<feature type="transmembrane region" description="Helical" evidence="1">
    <location>
        <begin position="28"/>
        <end position="48"/>
    </location>
</feature>
<name>A0ABW1NH95_9ACTN</name>
<reference evidence="3" key="1">
    <citation type="journal article" date="2019" name="Int. J. Syst. Evol. Microbiol.">
        <title>The Global Catalogue of Microorganisms (GCM) 10K type strain sequencing project: providing services to taxonomists for standard genome sequencing and annotation.</title>
        <authorList>
            <consortium name="The Broad Institute Genomics Platform"/>
            <consortium name="The Broad Institute Genome Sequencing Center for Infectious Disease"/>
            <person name="Wu L."/>
            <person name="Ma J."/>
        </authorList>
    </citation>
    <scope>NUCLEOTIDE SEQUENCE [LARGE SCALE GENOMIC DNA]</scope>
    <source>
        <strain evidence="3">JCM 30346</strain>
    </source>
</reference>
<evidence type="ECO:0000313" key="3">
    <source>
        <dbReference type="Proteomes" id="UP001596137"/>
    </source>
</evidence>
<dbReference type="RefSeq" id="WP_380752663.1">
    <property type="nucleotide sequence ID" value="NZ_JBHSRF010000017.1"/>
</dbReference>
<dbReference type="EMBL" id="JBHSRF010000017">
    <property type="protein sequence ID" value="MFC6082511.1"/>
    <property type="molecule type" value="Genomic_DNA"/>
</dbReference>
<accession>A0ABW1NH95</accession>
<comment type="caution">
    <text evidence="2">The sequence shown here is derived from an EMBL/GenBank/DDBJ whole genome shotgun (WGS) entry which is preliminary data.</text>
</comment>
<organism evidence="2 3">
    <name type="scientific">Sphaerisporangium aureirubrum</name>
    <dbReference type="NCBI Taxonomy" id="1544736"/>
    <lineage>
        <taxon>Bacteria</taxon>
        <taxon>Bacillati</taxon>
        <taxon>Actinomycetota</taxon>
        <taxon>Actinomycetes</taxon>
        <taxon>Streptosporangiales</taxon>
        <taxon>Streptosporangiaceae</taxon>
        <taxon>Sphaerisporangium</taxon>
    </lineage>
</organism>